<reference evidence="1 2" key="1">
    <citation type="submission" date="2020-08" db="EMBL/GenBank/DDBJ databases">
        <authorList>
            <person name="Koutsovoulos G."/>
            <person name="Danchin GJ E."/>
        </authorList>
    </citation>
    <scope>NUCLEOTIDE SEQUENCE [LARGE SCALE GENOMIC DNA]</scope>
</reference>
<dbReference type="PANTHER" id="PTHR22898:SF3">
    <property type="entry name" value="ALPHA-1,2-FUCOSYLTRANSFERASE-RELATED"/>
    <property type="match status" value="1"/>
</dbReference>
<dbReference type="AlphaFoldDB" id="A0A6V7VRW3"/>
<dbReference type="OrthoDB" id="5854901at2759"/>
<comment type="caution">
    <text evidence="1">The sequence shown here is derived from an EMBL/GenBank/DDBJ whole genome shotgun (WGS) entry which is preliminary data.</text>
</comment>
<proteinExistence type="predicted"/>
<organism evidence="1 2">
    <name type="scientific">Meloidogyne enterolobii</name>
    <name type="common">Root-knot nematode worm</name>
    <name type="synonym">Meloidogyne mayaguensis</name>
    <dbReference type="NCBI Taxonomy" id="390850"/>
    <lineage>
        <taxon>Eukaryota</taxon>
        <taxon>Metazoa</taxon>
        <taxon>Ecdysozoa</taxon>
        <taxon>Nematoda</taxon>
        <taxon>Chromadorea</taxon>
        <taxon>Rhabditida</taxon>
        <taxon>Tylenchina</taxon>
        <taxon>Tylenchomorpha</taxon>
        <taxon>Tylenchoidea</taxon>
        <taxon>Meloidogynidae</taxon>
        <taxon>Meloidogyninae</taxon>
        <taxon>Meloidogyne</taxon>
    </lineage>
</organism>
<protein>
    <submittedName>
        <fullName evidence="1">Uncharacterized protein</fullName>
    </submittedName>
</protein>
<evidence type="ECO:0000313" key="1">
    <source>
        <dbReference type="EMBL" id="CAD2177697.1"/>
    </source>
</evidence>
<dbReference type="EMBL" id="CAJEWN010000303">
    <property type="protein sequence ID" value="CAD2177697.1"/>
    <property type="molecule type" value="Genomic_DNA"/>
</dbReference>
<accession>A0A6V7VRW3</accession>
<dbReference type="PANTHER" id="PTHR22898">
    <property type="entry name" value="UNCHARACTERIZED GLYCOSOL TRANSFERASE-RELATED"/>
    <property type="match status" value="1"/>
</dbReference>
<name>A0A6V7VRW3_MELEN</name>
<evidence type="ECO:0000313" key="2">
    <source>
        <dbReference type="Proteomes" id="UP000580250"/>
    </source>
</evidence>
<dbReference type="Proteomes" id="UP000580250">
    <property type="component" value="Unassembled WGS sequence"/>
</dbReference>
<sequence length="244" mass="30009">MELWKYFRRIYYLFKRRFILRTTKKLILIPILILMFINAPPYNVEIKLSEKKEKEKQIFKFLKLNNKSRIYWHQWLEPLNFRKKIPEFDRFILTEYMDGQLGNQMFRFASLYAMGQLLERTPVYFLDKKIIQLIEKELKEVFPNFYSRIYYLDDFDDIYKLYFARHCCDYNDPKMFVIFLSLKLKRVVPNIANIRKIHVLIRLLRAINQGSEMGFSEPHFVVFDRLMRIIFKMRFADFCGPLRI</sequence>
<dbReference type="InterPro" id="IPR052501">
    <property type="entry name" value="Alpha-1-2_FucT"/>
</dbReference>
<gene>
    <name evidence="1" type="ORF">MENT_LOCUS29587</name>
</gene>